<gene>
    <name evidence="2" type="ORF">SAMN05661109_00209</name>
</gene>
<dbReference type="EMBL" id="FOGQ01000001">
    <property type="protein sequence ID" value="SER43020.1"/>
    <property type="molecule type" value="Genomic_DNA"/>
</dbReference>
<sequence length="168" mass="18808">MDTKNTYLDLINRTEAQLEKIPALTEKQLNYKAAGHPNSVAWNLWHTGRVLDGMIAPVAGTTPVWEEQGFREKFGLGDVADGTGFGQSKEEAARIYVRKHSLLVDYIKAGLENLRRYVDSLETTDWDEIIGEFQGKPEKRQDRISLVLVDSLQHLGQAAFLAGASHNK</sequence>
<dbReference type="Proteomes" id="UP000198929">
    <property type="component" value="Unassembled WGS sequence"/>
</dbReference>
<proteinExistence type="predicted"/>
<protein>
    <submittedName>
        <fullName evidence="2">DinB superfamily protein</fullName>
    </submittedName>
</protein>
<keyword evidence="3" id="KW-1185">Reference proteome</keyword>
<dbReference type="AlphaFoldDB" id="A0A1H9P492"/>
<reference evidence="3" key="1">
    <citation type="submission" date="2016-10" db="EMBL/GenBank/DDBJ databases">
        <authorList>
            <person name="Varghese N."/>
            <person name="Submissions S."/>
        </authorList>
    </citation>
    <scope>NUCLEOTIDE SEQUENCE [LARGE SCALE GENOMIC DNA]</scope>
    <source>
        <strain evidence="3">DSM 20524</strain>
    </source>
</reference>
<dbReference type="STRING" id="1121357.SAMN05661109_00209"/>
<dbReference type="RefSeq" id="WP_092254912.1">
    <property type="nucleotide sequence ID" value="NZ_CP047199.1"/>
</dbReference>
<evidence type="ECO:0000259" key="1">
    <source>
        <dbReference type="Pfam" id="PF12867"/>
    </source>
</evidence>
<feature type="domain" description="DinB-like" evidence="1">
    <location>
        <begin position="22"/>
        <end position="158"/>
    </location>
</feature>
<name>A0A1H9P492_9CORY</name>
<dbReference type="InterPro" id="IPR034660">
    <property type="entry name" value="DinB/YfiT-like"/>
</dbReference>
<dbReference type="Pfam" id="PF12867">
    <property type="entry name" value="DinB_2"/>
    <property type="match status" value="1"/>
</dbReference>
<dbReference type="SUPFAM" id="SSF109854">
    <property type="entry name" value="DinB/YfiT-like putative metalloenzymes"/>
    <property type="match status" value="1"/>
</dbReference>
<evidence type="ECO:0000313" key="2">
    <source>
        <dbReference type="EMBL" id="SER43020.1"/>
    </source>
</evidence>
<dbReference type="InterPro" id="IPR024775">
    <property type="entry name" value="DinB-like"/>
</dbReference>
<dbReference type="Gene3D" id="1.20.120.450">
    <property type="entry name" value="dinb family like domain"/>
    <property type="match status" value="1"/>
</dbReference>
<evidence type="ECO:0000313" key="3">
    <source>
        <dbReference type="Proteomes" id="UP000198929"/>
    </source>
</evidence>
<accession>A0A1H9P492</accession>
<organism evidence="2 3">
    <name type="scientific">Corynebacterium cystitidis DSM 20524</name>
    <dbReference type="NCBI Taxonomy" id="1121357"/>
    <lineage>
        <taxon>Bacteria</taxon>
        <taxon>Bacillati</taxon>
        <taxon>Actinomycetota</taxon>
        <taxon>Actinomycetes</taxon>
        <taxon>Mycobacteriales</taxon>
        <taxon>Corynebacteriaceae</taxon>
        <taxon>Corynebacterium</taxon>
    </lineage>
</organism>